<accession>A0AAV7QPX0</accession>
<evidence type="ECO:0000313" key="3">
    <source>
        <dbReference type="EMBL" id="KAJ1142572.1"/>
    </source>
</evidence>
<organism evidence="3 4">
    <name type="scientific">Pleurodeles waltl</name>
    <name type="common">Iberian ribbed newt</name>
    <dbReference type="NCBI Taxonomy" id="8319"/>
    <lineage>
        <taxon>Eukaryota</taxon>
        <taxon>Metazoa</taxon>
        <taxon>Chordata</taxon>
        <taxon>Craniata</taxon>
        <taxon>Vertebrata</taxon>
        <taxon>Euteleostomi</taxon>
        <taxon>Amphibia</taxon>
        <taxon>Batrachia</taxon>
        <taxon>Caudata</taxon>
        <taxon>Salamandroidea</taxon>
        <taxon>Salamandridae</taxon>
        <taxon>Pleurodelinae</taxon>
        <taxon>Pleurodeles</taxon>
    </lineage>
</organism>
<feature type="region of interest" description="Disordered" evidence="1">
    <location>
        <begin position="61"/>
        <end position="81"/>
    </location>
</feature>
<gene>
    <name evidence="3" type="ORF">NDU88_008886</name>
</gene>
<keyword evidence="4" id="KW-1185">Reference proteome</keyword>
<reference evidence="3" key="1">
    <citation type="journal article" date="2022" name="bioRxiv">
        <title>Sequencing and chromosome-scale assembly of the giantPleurodeles waltlgenome.</title>
        <authorList>
            <person name="Brown T."/>
            <person name="Elewa A."/>
            <person name="Iarovenko S."/>
            <person name="Subramanian E."/>
            <person name="Araus A.J."/>
            <person name="Petzold A."/>
            <person name="Susuki M."/>
            <person name="Suzuki K.-i.T."/>
            <person name="Hayashi T."/>
            <person name="Toyoda A."/>
            <person name="Oliveira C."/>
            <person name="Osipova E."/>
            <person name="Leigh N.D."/>
            <person name="Simon A."/>
            <person name="Yun M.H."/>
        </authorList>
    </citation>
    <scope>NUCLEOTIDE SEQUENCE</scope>
    <source>
        <strain evidence="3">20211129_DDA</strain>
        <tissue evidence="3">Liver</tissue>
    </source>
</reference>
<sequence length="81" mass="8563">MCIPWGARFAAGTWRIFVTLKVPLRGLFLCAFYQRKDGFSVPGQSLKDHPDGGSHVLLAGRRSGDTGAAGGSVKVAPLPPP</sequence>
<feature type="signal peptide" evidence="2">
    <location>
        <begin position="1"/>
        <end position="38"/>
    </location>
</feature>
<evidence type="ECO:0000313" key="4">
    <source>
        <dbReference type="Proteomes" id="UP001066276"/>
    </source>
</evidence>
<feature type="chain" id="PRO_5043753724" evidence="2">
    <location>
        <begin position="39"/>
        <end position="81"/>
    </location>
</feature>
<comment type="caution">
    <text evidence="3">The sequence shown here is derived from an EMBL/GenBank/DDBJ whole genome shotgun (WGS) entry which is preliminary data.</text>
</comment>
<evidence type="ECO:0000256" key="1">
    <source>
        <dbReference type="SAM" id="MobiDB-lite"/>
    </source>
</evidence>
<keyword evidence="2" id="KW-0732">Signal</keyword>
<protein>
    <submittedName>
        <fullName evidence="3">Uncharacterized protein</fullName>
    </submittedName>
</protein>
<dbReference type="EMBL" id="JANPWB010000010">
    <property type="protein sequence ID" value="KAJ1142572.1"/>
    <property type="molecule type" value="Genomic_DNA"/>
</dbReference>
<dbReference type="Proteomes" id="UP001066276">
    <property type="component" value="Chromosome 6"/>
</dbReference>
<dbReference type="AlphaFoldDB" id="A0AAV7QPX0"/>
<proteinExistence type="predicted"/>
<evidence type="ECO:0000256" key="2">
    <source>
        <dbReference type="SAM" id="SignalP"/>
    </source>
</evidence>
<name>A0AAV7QPX0_PLEWA</name>